<protein>
    <submittedName>
        <fullName evidence="1">Uncharacterized protein</fullName>
    </submittedName>
</protein>
<sequence length="144" mass="16514">MVVGPRPKDNGRPTLDLSAGLGPWRRLRMFQLKARRKEMLNFALAQYNKNVAQRVRYGFGLGKRSARESSLTKRVKKGDTSHHTTSKVFFNDKKWSLFIAIGVSFAASNSKSLRKYCDSTLHCLVSEDYVKWKCVTGYFPLNYD</sequence>
<gene>
    <name evidence="1" type="primary">RvY_10625-1</name>
    <name evidence="1" type="synonym">RvY_10625.1</name>
    <name evidence="1" type="ORF">RvY_10625</name>
</gene>
<reference evidence="1 2" key="1">
    <citation type="journal article" date="2016" name="Nat. Commun.">
        <title>Extremotolerant tardigrade genome and improved radiotolerance of human cultured cells by tardigrade-unique protein.</title>
        <authorList>
            <person name="Hashimoto T."/>
            <person name="Horikawa D.D."/>
            <person name="Saito Y."/>
            <person name="Kuwahara H."/>
            <person name="Kozuka-Hata H."/>
            <person name="Shin-I T."/>
            <person name="Minakuchi Y."/>
            <person name="Ohishi K."/>
            <person name="Motoyama A."/>
            <person name="Aizu T."/>
            <person name="Enomoto A."/>
            <person name="Kondo K."/>
            <person name="Tanaka S."/>
            <person name="Hara Y."/>
            <person name="Koshikawa S."/>
            <person name="Sagara H."/>
            <person name="Miura T."/>
            <person name="Yokobori S."/>
            <person name="Miyagawa K."/>
            <person name="Suzuki Y."/>
            <person name="Kubo T."/>
            <person name="Oyama M."/>
            <person name="Kohara Y."/>
            <person name="Fujiyama A."/>
            <person name="Arakawa K."/>
            <person name="Katayama T."/>
            <person name="Toyoda A."/>
            <person name="Kunieda T."/>
        </authorList>
    </citation>
    <scope>NUCLEOTIDE SEQUENCE [LARGE SCALE GENOMIC DNA]</scope>
    <source>
        <strain evidence="1 2">YOKOZUNA-1</strain>
    </source>
</reference>
<organism evidence="1 2">
    <name type="scientific">Ramazzottius varieornatus</name>
    <name type="common">Water bear</name>
    <name type="synonym">Tardigrade</name>
    <dbReference type="NCBI Taxonomy" id="947166"/>
    <lineage>
        <taxon>Eukaryota</taxon>
        <taxon>Metazoa</taxon>
        <taxon>Ecdysozoa</taxon>
        <taxon>Tardigrada</taxon>
        <taxon>Eutardigrada</taxon>
        <taxon>Parachela</taxon>
        <taxon>Hypsibioidea</taxon>
        <taxon>Ramazzottiidae</taxon>
        <taxon>Ramazzottius</taxon>
    </lineage>
</organism>
<keyword evidence="2" id="KW-1185">Reference proteome</keyword>
<accession>A0A1D1VHV6</accession>
<dbReference type="AlphaFoldDB" id="A0A1D1VHV6"/>
<dbReference type="Proteomes" id="UP000186922">
    <property type="component" value="Unassembled WGS sequence"/>
</dbReference>
<proteinExistence type="predicted"/>
<comment type="caution">
    <text evidence="1">The sequence shown here is derived from an EMBL/GenBank/DDBJ whole genome shotgun (WGS) entry which is preliminary data.</text>
</comment>
<evidence type="ECO:0000313" key="2">
    <source>
        <dbReference type="Proteomes" id="UP000186922"/>
    </source>
</evidence>
<dbReference type="EMBL" id="BDGG01000005">
    <property type="protein sequence ID" value="GAU99662.1"/>
    <property type="molecule type" value="Genomic_DNA"/>
</dbReference>
<evidence type="ECO:0000313" key="1">
    <source>
        <dbReference type="EMBL" id="GAU99662.1"/>
    </source>
</evidence>
<name>A0A1D1VHV6_RAMVA</name>